<keyword evidence="7" id="KW-1185">Reference proteome</keyword>
<proteinExistence type="predicted"/>
<dbReference type="Pfam" id="PF03737">
    <property type="entry name" value="RraA-like"/>
    <property type="match status" value="1"/>
</dbReference>
<dbReference type="KEGG" id="kro:BVG79_p1000049"/>
<dbReference type="Gene3D" id="3.50.30.40">
    <property type="entry name" value="Ribonuclease E inhibitor RraA/RraA-like"/>
    <property type="match status" value="1"/>
</dbReference>
<evidence type="ECO:0000313" key="6">
    <source>
        <dbReference type="EMBL" id="ARO15851.1"/>
    </source>
</evidence>
<keyword evidence="6" id="KW-0614">Plasmid</keyword>
<dbReference type="SUPFAM" id="SSF89562">
    <property type="entry name" value="RraA-like"/>
    <property type="match status" value="1"/>
</dbReference>
<sequence>MGPKYKVNPMPEQISAEKIARYSGVEVAMVGHFRDRGFVHRAIQPILRKPGTVVGTAVTVAIPSDDSTMLHYAIKQLRPGDFLMIDRLGDDRHAPIGGGTGQMLKLRGAAGVVIDGPCTDPDEILELDLPCWSRGFSHITTRVYNRGGAMNVPVSVGNTPVMPGDVVIADATGVIVLPPDEADEVCDHALFRQARYNEFIAKVRAGEVMPQSAAQKYVEEELNNATR</sequence>
<dbReference type="GO" id="GO:0032259">
    <property type="term" value="P:methylation"/>
    <property type="evidence" value="ECO:0007669"/>
    <property type="project" value="UniProtKB-KW"/>
</dbReference>
<evidence type="ECO:0000256" key="1">
    <source>
        <dbReference type="ARBA" id="ARBA00001968"/>
    </source>
</evidence>
<dbReference type="InterPro" id="IPR036704">
    <property type="entry name" value="RraA/RraA-like_sf"/>
</dbReference>
<keyword evidence="5" id="KW-0479">Metal-binding</keyword>
<gene>
    <name evidence="6" type="ORF">BVG79_p1000049</name>
</gene>
<keyword evidence="6" id="KW-0489">Methyltransferase</keyword>
<comment type="cofactor">
    <cofactor evidence="1">
        <name>a divalent metal cation</name>
        <dbReference type="ChEBI" id="CHEBI:60240"/>
    </cofactor>
</comment>
<dbReference type="PANTHER" id="PTHR33254:SF4">
    <property type="entry name" value="4-HYDROXY-4-METHYL-2-OXOGLUTARATE ALDOLASE 3-RELATED"/>
    <property type="match status" value="1"/>
</dbReference>
<accession>A0A1W6P385</accession>
<evidence type="ECO:0000256" key="4">
    <source>
        <dbReference type="ARBA" id="ARBA00030169"/>
    </source>
</evidence>
<dbReference type="AlphaFoldDB" id="A0A1W6P385"/>
<dbReference type="PANTHER" id="PTHR33254">
    <property type="entry name" value="4-HYDROXY-4-METHYL-2-OXOGLUTARATE ALDOLASE 3-RELATED"/>
    <property type="match status" value="1"/>
</dbReference>
<evidence type="ECO:0000256" key="5">
    <source>
        <dbReference type="PIRSR" id="PIRSR605493-1"/>
    </source>
</evidence>
<dbReference type="RefSeq" id="WP_085787439.1">
    <property type="nucleotide sequence ID" value="NZ_CP019938.1"/>
</dbReference>
<keyword evidence="5" id="KW-0460">Magnesium</keyword>
<name>A0A1W6P385_9RHOB</name>
<organism evidence="6 7">
    <name type="scientific">Ketogulonicigenium robustum</name>
    <dbReference type="NCBI Taxonomy" id="92947"/>
    <lineage>
        <taxon>Bacteria</taxon>
        <taxon>Pseudomonadati</taxon>
        <taxon>Pseudomonadota</taxon>
        <taxon>Alphaproteobacteria</taxon>
        <taxon>Rhodobacterales</taxon>
        <taxon>Roseobacteraceae</taxon>
        <taxon>Ketogulonicigenium</taxon>
    </lineage>
</organism>
<evidence type="ECO:0000256" key="3">
    <source>
        <dbReference type="ARBA" id="ARBA00029596"/>
    </source>
</evidence>
<feature type="binding site" evidence="5">
    <location>
        <position position="120"/>
    </location>
    <ligand>
        <name>Mg(2+)</name>
        <dbReference type="ChEBI" id="CHEBI:18420"/>
    </ligand>
</feature>
<evidence type="ECO:0000313" key="7">
    <source>
        <dbReference type="Proteomes" id="UP000242447"/>
    </source>
</evidence>
<evidence type="ECO:0000256" key="2">
    <source>
        <dbReference type="ARBA" id="ARBA00016549"/>
    </source>
</evidence>
<dbReference type="InterPro" id="IPR005493">
    <property type="entry name" value="RraA/RraA-like"/>
</dbReference>
<dbReference type="Proteomes" id="UP000242447">
    <property type="component" value="Plasmid unnamed1"/>
</dbReference>
<protein>
    <recommendedName>
        <fullName evidence="2">Putative 4-hydroxy-4-methyl-2-oxoglutarate aldolase</fullName>
    </recommendedName>
    <alternativeName>
        <fullName evidence="3">Regulator of ribonuclease activity homolog</fullName>
    </alternativeName>
    <alternativeName>
        <fullName evidence="4">RraA-like protein</fullName>
    </alternativeName>
</protein>
<dbReference type="CDD" id="cd16841">
    <property type="entry name" value="RraA_family"/>
    <property type="match status" value="1"/>
</dbReference>
<dbReference type="GO" id="GO:0008168">
    <property type="term" value="F:methyltransferase activity"/>
    <property type="evidence" value="ECO:0007669"/>
    <property type="project" value="UniProtKB-KW"/>
</dbReference>
<geneLocation type="plasmid" evidence="6">
    <name>unnamed1</name>
</geneLocation>
<dbReference type="GO" id="GO:0046872">
    <property type="term" value="F:metal ion binding"/>
    <property type="evidence" value="ECO:0007669"/>
    <property type="project" value="UniProtKB-KW"/>
</dbReference>
<comment type="cofactor">
    <cofactor evidence="5">
        <name>Mg(2+)</name>
        <dbReference type="ChEBI" id="CHEBI:18420"/>
    </cofactor>
</comment>
<keyword evidence="6" id="KW-0808">Transferase</keyword>
<dbReference type="EMBL" id="CP019938">
    <property type="protein sequence ID" value="ARO15851.1"/>
    <property type="molecule type" value="Genomic_DNA"/>
</dbReference>
<dbReference type="OrthoDB" id="9812532at2"/>
<reference evidence="6 7" key="1">
    <citation type="submission" date="2017-02" db="EMBL/GenBank/DDBJ databases">
        <title>Ketogulonicigenium robustum SPU B003 Genome sequencing and assembly.</title>
        <authorList>
            <person name="Li Y."/>
            <person name="Liu L."/>
            <person name="Wang C."/>
            <person name="Zhang M."/>
            <person name="Zhang T."/>
            <person name="Zhang Y."/>
        </authorList>
    </citation>
    <scope>NUCLEOTIDE SEQUENCE [LARGE SCALE GENOMIC DNA]</scope>
    <source>
        <strain evidence="6 7">SPU_B003</strain>
        <plasmid evidence="6 7">unnamed1</plasmid>
    </source>
</reference>